<keyword evidence="2" id="KW-0812">Transmembrane</keyword>
<feature type="transmembrane region" description="Helical" evidence="2">
    <location>
        <begin position="30"/>
        <end position="49"/>
    </location>
</feature>
<accession>A0A3M0CXP3</accession>
<reference evidence="3 4" key="1">
    <citation type="journal article" date="2015" name="Stand. Genomic Sci.">
        <title>Genomic Encyclopedia of Bacterial and Archaeal Type Strains, Phase III: the genomes of soil and plant-associated and newly described type strains.</title>
        <authorList>
            <person name="Whitman W.B."/>
            <person name="Woyke T."/>
            <person name="Klenk H.P."/>
            <person name="Zhou Y."/>
            <person name="Lilburn T.G."/>
            <person name="Beck B.J."/>
            <person name="De Vos P."/>
            <person name="Vandamme P."/>
            <person name="Eisen J.A."/>
            <person name="Garrity G."/>
            <person name="Hugenholtz P."/>
            <person name="Kyrpides N.C."/>
        </authorList>
    </citation>
    <scope>NUCLEOTIDE SEQUENCE [LARGE SCALE GENOMIC DNA]</scope>
    <source>
        <strain evidence="3 4">CGMCC 1.10124</strain>
    </source>
</reference>
<organism evidence="3 4">
    <name type="scientific">Haloplanus aerogenes</name>
    <dbReference type="NCBI Taxonomy" id="660522"/>
    <lineage>
        <taxon>Archaea</taxon>
        <taxon>Methanobacteriati</taxon>
        <taxon>Methanobacteriota</taxon>
        <taxon>Stenosarchaea group</taxon>
        <taxon>Halobacteria</taxon>
        <taxon>Halobacteriales</taxon>
        <taxon>Haloferacaceae</taxon>
        <taxon>Haloplanus</taxon>
    </lineage>
</organism>
<dbReference type="EMBL" id="REFS01000005">
    <property type="protein sequence ID" value="RMB13535.1"/>
    <property type="molecule type" value="Genomic_DNA"/>
</dbReference>
<dbReference type="Proteomes" id="UP000277326">
    <property type="component" value="Unassembled WGS sequence"/>
</dbReference>
<comment type="caution">
    <text evidence="3">The sequence shown here is derived from an EMBL/GenBank/DDBJ whole genome shotgun (WGS) entry which is preliminary data.</text>
</comment>
<dbReference type="AlphaFoldDB" id="A0A3M0CXP3"/>
<evidence type="ECO:0000313" key="3">
    <source>
        <dbReference type="EMBL" id="RMB13535.1"/>
    </source>
</evidence>
<proteinExistence type="predicted"/>
<keyword evidence="2" id="KW-1133">Transmembrane helix</keyword>
<evidence type="ECO:0000256" key="2">
    <source>
        <dbReference type="SAM" id="Phobius"/>
    </source>
</evidence>
<name>A0A3M0CXP3_9EURY</name>
<evidence type="ECO:0000313" key="4">
    <source>
        <dbReference type="Proteomes" id="UP000277326"/>
    </source>
</evidence>
<feature type="compositionally biased region" description="Low complexity" evidence="1">
    <location>
        <begin position="52"/>
        <end position="82"/>
    </location>
</feature>
<keyword evidence="2" id="KW-0472">Membrane</keyword>
<evidence type="ECO:0000256" key="1">
    <source>
        <dbReference type="SAM" id="MobiDB-lite"/>
    </source>
</evidence>
<protein>
    <submittedName>
        <fullName evidence="3">Uncharacterized protein</fullName>
    </submittedName>
</protein>
<dbReference type="GeneID" id="44638313"/>
<feature type="region of interest" description="Disordered" evidence="1">
    <location>
        <begin position="52"/>
        <end position="87"/>
    </location>
</feature>
<gene>
    <name evidence="3" type="ORF">ATH50_2873</name>
</gene>
<sequence length="194" mass="19658">MSGDDESGPSGADPADDGDGRFSSVGRREIALFGGVVVMLLAAVALGMGPSGGPAEAGAEGTPTATPAPASTAASAEANATADSTPEITMQVRSIDSCGSRCREVTVALSNEGEAAARDVRVATEVTTDGSLVWEGRSDVGRLPAGETVTRTRTIEVGYVDAARIKANDGVIRIETTVRTAGGTQTFTERRTVA</sequence>
<dbReference type="RefSeq" id="WP_158601188.1">
    <property type="nucleotide sequence ID" value="NZ_CP034145.1"/>
</dbReference>
<dbReference type="OrthoDB" id="205469at2157"/>
<feature type="region of interest" description="Disordered" evidence="1">
    <location>
        <begin position="1"/>
        <end position="22"/>
    </location>
</feature>